<gene>
    <name evidence="4" type="primary">otsB</name>
    <name evidence="4" type="ORF">KDL01_12720</name>
</gene>
<keyword evidence="5" id="KW-1185">Reference proteome</keyword>
<dbReference type="InterPro" id="IPR003337">
    <property type="entry name" value="Trehalose_PPase"/>
</dbReference>
<evidence type="ECO:0000313" key="4">
    <source>
        <dbReference type="EMBL" id="MBR7834132.1"/>
    </source>
</evidence>
<dbReference type="InterPro" id="IPR023214">
    <property type="entry name" value="HAD_sf"/>
</dbReference>
<keyword evidence="3" id="KW-0460">Magnesium</keyword>
<dbReference type="GO" id="GO:0046872">
    <property type="term" value="F:metal ion binding"/>
    <property type="evidence" value="ECO:0007669"/>
    <property type="project" value="UniProtKB-KW"/>
</dbReference>
<dbReference type="Pfam" id="PF02358">
    <property type="entry name" value="Trehalose_PPase"/>
    <property type="match status" value="2"/>
</dbReference>
<proteinExistence type="inferred from homology"/>
<evidence type="ECO:0000256" key="3">
    <source>
        <dbReference type="RuleBase" id="RU361117"/>
    </source>
</evidence>
<evidence type="ECO:0000256" key="1">
    <source>
        <dbReference type="ARBA" id="ARBA00022801"/>
    </source>
</evidence>
<evidence type="ECO:0000256" key="2">
    <source>
        <dbReference type="ARBA" id="ARBA00024179"/>
    </source>
</evidence>
<name>A0A941IQE8_9ACTN</name>
<dbReference type="RefSeq" id="WP_212528653.1">
    <property type="nucleotide sequence ID" value="NZ_JAGSOG010000049.1"/>
</dbReference>
<dbReference type="AlphaFoldDB" id="A0A941IQE8"/>
<reference evidence="4" key="1">
    <citation type="submission" date="2021-04" db="EMBL/GenBank/DDBJ databases">
        <title>Genome based classification of Actinospica acidithermotolerans sp. nov., an actinobacterium isolated from an Indonesian hot spring.</title>
        <authorList>
            <person name="Kusuma A.B."/>
            <person name="Putra K.E."/>
            <person name="Nafisah S."/>
            <person name="Loh J."/>
            <person name="Nouioui I."/>
            <person name="Goodfellow M."/>
        </authorList>
    </citation>
    <scope>NUCLEOTIDE SEQUENCE</scope>
    <source>
        <strain evidence="4">CSCA 57</strain>
    </source>
</reference>
<evidence type="ECO:0000313" key="5">
    <source>
        <dbReference type="Proteomes" id="UP000675781"/>
    </source>
</evidence>
<dbReference type="EC" id="3.1.3.12" evidence="3"/>
<dbReference type="EMBL" id="JAGSOG010000049">
    <property type="protein sequence ID" value="MBR7834132.1"/>
    <property type="molecule type" value="Genomic_DNA"/>
</dbReference>
<sequence>MNREQLRRTAFFFDFDGTLSAIGPDPEKVGPVPDAPQALAELAGRSGYCAVVSARPVSFLARQFGGVEPGGEADSDDGAAPSGVPELHGLYGLEFSADGGATVHTLPEAAPYREVMREAVLEATRDLPGALIEDKGLSCAVHFRNSPDLGDAADEWVEQYARAHGLKVQRGRMVVELKPPVQRDKGAVVRDALAARPELVGGWFFGDDLGDRPGFEALAERAERTPRFTAVRVAVANAEGDPLGDLADLMLGAPDEVPGLVRRLMREG</sequence>
<dbReference type="GO" id="GO:0005992">
    <property type="term" value="P:trehalose biosynthetic process"/>
    <property type="evidence" value="ECO:0007669"/>
    <property type="project" value="InterPro"/>
</dbReference>
<dbReference type="InterPro" id="IPR044651">
    <property type="entry name" value="OTSB-like"/>
</dbReference>
<organism evidence="4 5">
    <name type="scientific">Actinospica durhamensis</name>
    <dbReference type="NCBI Taxonomy" id="1508375"/>
    <lineage>
        <taxon>Bacteria</taxon>
        <taxon>Bacillati</taxon>
        <taxon>Actinomycetota</taxon>
        <taxon>Actinomycetes</taxon>
        <taxon>Catenulisporales</taxon>
        <taxon>Actinospicaceae</taxon>
        <taxon>Actinospica</taxon>
    </lineage>
</organism>
<dbReference type="PANTHER" id="PTHR43768">
    <property type="entry name" value="TREHALOSE 6-PHOSPHATE PHOSPHATASE"/>
    <property type="match status" value="1"/>
</dbReference>
<accession>A0A941IQE8</accession>
<dbReference type="InterPro" id="IPR036412">
    <property type="entry name" value="HAD-like_sf"/>
</dbReference>
<dbReference type="Gene3D" id="3.40.50.1000">
    <property type="entry name" value="HAD superfamily/HAD-like"/>
    <property type="match status" value="1"/>
</dbReference>
<dbReference type="GO" id="GO:0004805">
    <property type="term" value="F:trehalose-phosphatase activity"/>
    <property type="evidence" value="ECO:0007669"/>
    <property type="project" value="UniProtKB-EC"/>
</dbReference>
<comment type="similarity">
    <text evidence="3">Belongs to the trehalose phosphatase family.</text>
</comment>
<keyword evidence="3" id="KW-0479">Metal-binding</keyword>
<dbReference type="Proteomes" id="UP000675781">
    <property type="component" value="Unassembled WGS sequence"/>
</dbReference>
<comment type="function">
    <text evidence="2 3">Removes the phosphate from trehalose 6-phosphate to produce free trehalose.</text>
</comment>
<dbReference type="NCBIfam" id="TIGR00685">
    <property type="entry name" value="T6PP"/>
    <property type="match status" value="1"/>
</dbReference>
<dbReference type="PANTHER" id="PTHR43768:SF3">
    <property type="entry name" value="TREHALOSE 6-PHOSPHATE PHOSPHATASE"/>
    <property type="match status" value="1"/>
</dbReference>
<comment type="pathway">
    <text evidence="3">Glycan biosynthesis; trehalose biosynthesis.</text>
</comment>
<comment type="catalytic activity">
    <reaction evidence="3">
        <text>alpha,alpha-trehalose 6-phosphate + H2O = alpha,alpha-trehalose + phosphate</text>
        <dbReference type="Rhea" id="RHEA:23420"/>
        <dbReference type="ChEBI" id="CHEBI:15377"/>
        <dbReference type="ChEBI" id="CHEBI:16551"/>
        <dbReference type="ChEBI" id="CHEBI:43474"/>
        <dbReference type="ChEBI" id="CHEBI:58429"/>
        <dbReference type="EC" id="3.1.3.12"/>
    </reaction>
</comment>
<keyword evidence="1 3" id="KW-0378">Hydrolase</keyword>
<dbReference type="Gene3D" id="3.30.70.1020">
    <property type="entry name" value="Trehalose-6-phosphate phosphatase related protein, domain 2"/>
    <property type="match status" value="1"/>
</dbReference>
<protein>
    <recommendedName>
        <fullName evidence="3">Trehalose 6-phosphate phosphatase</fullName>
        <ecNumber evidence="3">3.1.3.12</ecNumber>
    </recommendedName>
</protein>
<comment type="caution">
    <text evidence="4">The sequence shown here is derived from an EMBL/GenBank/DDBJ whole genome shotgun (WGS) entry which is preliminary data.</text>
</comment>
<comment type="cofactor">
    <cofactor evidence="3">
        <name>Mg(2+)</name>
        <dbReference type="ChEBI" id="CHEBI:18420"/>
    </cofactor>
</comment>
<dbReference type="SUPFAM" id="SSF56784">
    <property type="entry name" value="HAD-like"/>
    <property type="match status" value="1"/>
</dbReference>